<dbReference type="AlphaFoldDB" id="A0AAV9XF43"/>
<reference evidence="2 3" key="1">
    <citation type="submission" date="2019-10" db="EMBL/GenBank/DDBJ databases">
        <authorList>
            <person name="Palmer J.M."/>
        </authorList>
    </citation>
    <scope>NUCLEOTIDE SEQUENCE [LARGE SCALE GENOMIC DNA]</scope>
    <source>
        <strain evidence="2 3">TWF694</strain>
    </source>
</reference>
<protein>
    <submittedName>
        <fullName evidence="2">Uncharacterized protein</fullName>
    </submittedName>
</protein>
<dbReference type="EMBL" id="JAVHJO010000005">
    <property type="protein sequence ID" value="KAK6540523.1"/>
    <property type="molecule type" value="Genomic_DNA"/>
</dbReference>
<sequence length="100" mass="10732">MDNNGCGRTNVWVLNTSATGPFFPGAEISMLVHGSRRKSTWAELPPFSGSGGSLDVNGEEKGNREKRKSLEEAPSTGAPWTPGQHSGNLGHNPPWCVQQE</sequence>
<evidence type="ECO:0000313" key="3">
    <source>
        <dbReference type="Proteomes" id="UP001365542"/>
    </source>
</evidence>
<dbReference type="Proteomes" id="UP001365542">
    <property type="component" value="Unassembled WGS sequence"/>
</dbReference>
<organism evidence="2 3">
    <name type="scientific">Orbilia ellipsospora</name>
    <dbReference type="NCBI Taxonomy" id="2528407"/>
    <lineage>
        <taxon>Eukaryota</taxon>
        <taxon>Fungi</taxon>
        <taxon>Dikarya</taxon>
        <taxon>Ascomycota</taxon>
        <taxon>Pezizomycotina</taxon>
        <taxon>Orbiliomycetes</taxon>
        <taxon>Orbiliales</taxon>
        <taxon>Orbiliaceae</taxon>
        <taxon>Orbilia</taxon>
    </lineage>
</organism>
<name>A0AAV9XF43_9PEZI</name>
<feature type="compositionally biased region" description="Basic and acidic residues" evidence="1">
    <location>
        <begin position="58"/>
        <end position="71"/>
    </location>
</feature>
<evidence type="ECO:0000313" key="2">
    <source>
        <dbReference type="EMBL" id="KAK6540523.1"/>
    </source>
</evidence>
<keyword evidence="3" id="KW-1185">Reference proteome</keyword>
<evidence type="ECO:0000256" key="1">
    <source>
        <dbReference type="SAM" id="MobiDB-lite"/>
    </source>
</evidence>
<gene>
    <name evidence="2" type="ORF">TWF694_009314</name>
</gene>
<feature type="region of interest" description="Disordered" evidence="1">
    <location>
        <begin position="36"/>
        <end position="100"/>
    </location>
</feature>
<proteinExistence type="predicted"/>
<comment type="caution">
    <text evidence="2">The sequence shown here is derived from an EMBL/GenBank/DDBJ whole genome shotgun (WGS) entry which is preliminary data.</text>
</comment>
<accession>A0AAV9XF43</accession>